<name>A0ABU9TZ04_9GAMM</name>
<evidence type="ECO:0000313" key="2">
    <source>
        <dbReference type="Proteomes" id="UP001388366"/>
    </source>
</evidence>
<accession>A0ABU9TZ04</accession>
<dbReference type="EMBL" id="JBBMQU010000005">
    <property type="protein sequence ID" value="MEM5550024.1"/>
    <property type="molecule type" value="Genomic_DNA"/>
</dbReference>
<keyword evidence="2" id="KW-1185">Reference proteome</keyword>
<evidence type="ECO:0000313" key="1">
    <source>
        <dbReference type="EMBL" id="MEM5550024.1"/>
    </source>
</evidence>
<comment type="caution">
    <text evidence="1">The sequence shown here is derived from an EMBL/GenBank/DDBJ whole genome shotgun (WGS) entry which is preliminary data.</text>
</comment>
<reference evidence="1 2" key="1">
    <citation type="submission" date="2024-03" db="EMBL/GenBank/DDBJ databases">
        <title>Community enrichment and isolation of bacterial strains for fucoidan degradation.</title>
        <authorList>
            <person name="Sichert A."/>
        </authorList>
    </citation>
    <scope>NUCLEOTIDE SEQUENCE [LARGE SCALE GENOMIC DNA]</scope>
    <source>
        <strain evidence="1 2">AS81</strain>
    </source>
</reference>
<protein>
    <submittedName>
        <fullName evidence="1">Uncharacterized protein</fullName>
    </submittedName>
</protein>
<sequence>MNYDDLIASSGMIEQQITAIPKLPQGVSVVGVKSDLGKALIAENSYSLAKINNTV</sequence>
<dbReference type="RefSeq" id="WP_157601495.1">
    <property type="nucleotide sequence ID" value="NZ_BDDS01000006.1"/>
</dbReference>
<gene>
    <name evidence="1" type="ORF">WNY63_04655</name>
</gene>
<proteinExistence type="predicted"/>
<organism evidence="1 2">
    <name type="scientific">Pseudoalteromonas neustonica</name>
    <dbReference type="NCBI Taxonomy" id="1840331"/>
    <lineage>
        <taxon>Bacteria</taxon>
        <taxon>Pseudomonadati</taxon>
        <taxon>Pseudomonadota</taxon>
        <taxon>Gammaproteobacteria</taxon>
        <taxon>Alteromonadales</taxon>
        <taxon>Pseudoalteromonadaceae</taxon>
        <taxon>Pseudoalteromonas</taxon>
    </lineage>
</organism>
<dbReference type="Proteomes" id="UP001388366">
    <property type="component" value="Unassembled WGS sequence"/>
</dbReference>